<name>A0AAJ6CGR7_9BASI</name>
<dbReference type="EMBL" id="CP119943">
    <property type="protein sequence ID" value="WFC97978.1"/>
    <property type="molecule type" value="Genomic_DNA"/>
</dbReference>
<accession>A0AAJ6CGR7</accession>
<dbReference type="InterPro" id="IPR036045">
    <property type="entry name" value="Sec1-like_sf"/>
</dbReference>
<dbReference type="AlphaFoldDB" id="A0AAJ6CGR7"/>
<dbReference type="InterPro" id="IPR043127">
    <property type="entry name" value="Sec-1-like_dom3a"/>
</dbReference>
<dbReference type="Proteomes" id="UP001219567">
    <property type="component" value="Chromosome 1"/>
</dbReference>
<dbReference type="GO" id="GO:0016192">
    <property type="term" value="P:vesicle-mediated transport"/>
    <property type="evidence" value="ECO:0007669"/>
    <property type="project" value="InterPro"/>
</dbReference>
<evidence type="ECO:0000313" key="3">
    <source>
        <dbReference type="EMBL" id="WFC97978.1"/>
    </source>
</evidence>
<evidence type="ECO:0000256" key="2">
    <source>
        <dbReference type="SAM" id="MobiDB-lite"/>
    </source>
</evidence>
<comment type="similarity">
    <text evidence="1">Belongs to the STXBP/unc-18/SEC1 family.</text>
</comment>
<dbReference type="Pfam" id="PF00995">
    <property type="entry name" value="Sec1"/>
    <property type="match status" value="1"/>
</dbReference>
<feature type="compositionally biased region" description="Polar residues" evidence="2">
    <location>
        <begin position="18"/>
        <end position="30"/>
    </location>
</feature>
<dbReference type="InterPro" id="IPR001619">
    <property type="entry name" value="Sec1-like"/>
</dbReference>
<dbReference type="PIRSF" id="PIRSF005715">
    <property type="entry name" value="VPS45_Sec1"/>
    <property type="match status" value="1"/>
</dbReference>
<feature type="region of interest" description="Disordered" evidence="2">
    <location>
        <begin position="1"/>
        <end position="30"/>
    </location>
</feature>
<feature type="compositionally biased region" description="Polar residues" evidence="2">
    <location>
        <begin position="202"/>
        <end position="213"/>
    </location>
</feature>
<dbReference type="InterPro" id="IPR043154">
    <property type="entry name" value="Sec-1-like_dom1"/>
</dbReference>
<protein>
    <submittedName>
        <fullName evidence="3">Vesicle trafficking between the ER and Golgi</fullName>
    </submittedName>
</protein>
<evidence type="ECO:0000313" key="4">
    <source>
        <dbReference type="Proteomes" id="UP001219567"/>
    </source>
</evidence>
<reference evidence="3 4" key="1">
    <citation type="submission" date="2023-03" db="EMBL/GenBank/DDBJ databases">
        <title>Mating type loci evolution in Malassezia.</title>
        <authorList>
            <person name="Coelho M.A."/>
        </authorList>
    </citation>
    <scope>NUCLEOTIDE SEQUENCE [LARGE SCALE GENOMIC DNA]</scope>
    <source>
        <strain evidence="3 4">CBS 9725</strain>
    </source>
</reference>
<dbReference type="InterPro" id="IPR027482">
    <property type="entry name" value="Sec1-like_dom2"/>
</dbReference>
<organism evidence="3 4">
    <name type="scientific">Malassezia yamatoensis</name>
    <dbReference type="NCBI Taxonomy" id="253288"/>
    <lineage>
        <taxon>Eukaryota</taxon>
        <taxon>Fungi</taxon>
        <taxon>Dikarya</taxon>
        <taxon>Basidiomycota</taxon>
        <taxon>Ustilaginomycotina</taxon>
        <taxon>Malasseziomycetes</taxon>
        <taxon>Malasseziales</taxon>
        <taxon>Malasseziaceae</taxon>
        <taxon>Malassezia</taxon>
    </lineage>
</organism>
<keyword evidence="4" id="KW-1185">Reference proteome</keyword>
<dbReference type="Gene3D" id="1.25.40.60">
    <property type="match status" value="1"/>
</dbReference>
<feature type="region of interest" description="Disordered" evidence="2">
    <location>
        <begin position="201"/>
        <end position="226"/>
    </location>
</feature>
<dbReference type="Gene3D" id="3.40.50.1910">
    <property type="match status" value="1"/>
</dbReference>
<evidence type="ECO:0000256" key="1">
    <source>
        <dbReference type="ARBA" id="ARBA00009884"/>
    </source>
</evidence>
<feature type="compositionally biased region" description="Gly residues" evidence="2">
    <location>
        <begin position="1"/>
        <end position="11"/>
    </location>
</feature>
<dbReference type="Gene3D" id="3.90.830.10">
    <property type="entry name" value="Syntaxin Binding Protein 1, Chain A, domain 2"/>
    <property type="match status" value="1"/>
</dbReference>
<dbReference type="PANTHER" id="PTHR11679">
    <property type="entry name" value="VESICLE PROTEIN SORTING-ASSOCIATED"/>
    <property type="match status" value="1"/>
</dbReference>
<sequence>MANVGGVGVAGGSAMAPTATQQESEGQLRSAQIRSLVSLLNFNDPNFSHTAGSQAGSAEDSSSSTTLKAPPVWKVLVMDPTSTDILSTSLRVQDLRENGVTLHLQLHSERPPLPDVPAVYFVSPTRDNLTRIAKDVGMRLYEATYINFTSVVPRALLDEFAQQVARLGNGAQVRQIYDQYLNFIVLQPNLFQLLPYVDASKPRNNSDQPSTTYERLHHPGQGQEHIEAETDRVAEGLLSMLATLGTVPIIRAPRGSAADLVARKLEAKLREQTAGSRSTTGLFSSSSTRSAAWANERPVLVLLDRNVDLVPMIAHSWTYQALVHDVLETKLNRVTVHDPQKPSAAKKSYDLNARDYFWAQNAELPFPQVAENIDSELNDYRVEANEIMRSTGISSIDEVGQLDASSNASHLKAAVTALPKLTARKQTIDAHMNIATTLLQGIKTRGLDELYQLEENITRQTKSAILSALRNPEMTSVDDKLRLFLVYYLSTPNHALNMADMQEFEALLKEQGANLAALDYLKKVRQLTGFSLAATAPQPTQGGKELFRGFSSLGSRLSDRLKDSRLENLVAGVKNFLPAQKDFTVTRLVASIMDPASSNAQALQETDDYLYIDPRQPRGRGTAMAPGGAKARQPFAHAVVFVIGGGGYVEYANLQDYIVRSASVNGGVAPGTNSPRQITYGSTEILTPTAFLHSLSTLGAIDGSK</sequence>
<dbReference type="SUPFAM" id="SSF56815">
    <property type="entry name" value="Sec1/munc18-like (SM) proteins"/>
    <property type="match status" value="1"/>
</dbReference>
<proteinExistence type="inferred from homology"/>
<dbReference type="Gene3D" id="3.40.50.2060">
    <property type="match status" value="1"/>
</dbReference>
<gene>
    <name evidence="3" type="primary">SLY1</name>
    <name evidence="3" type="ORF">MYAM1_000698</name>
</gene>